<comment type="caution">
    <text evidence="2">The sequence shown here is derived from an EMBL/GenBank/DDBJ whole genome shotgun (WGS) entry which is preliminary data.</text>
</comment>
<dbReference type="AlphaFoldDB" id="A0A6G0Q703"/>
<proteinExistence type="predicted"/>
<dbReference type="EMBL" id="QXFY01005245">
    <property type="protein sequence ID" value="KAE9273128.1"/>
    <property type="molecule type" value="Genomic_DNA"/>
</dbReference>
<evidence type="ECO:0000313" key="3">
    <source>
        <dbReference type="Proteomes" id="UP000486351"/>
    </source>
</evidence>
<sequence>MIKLIKFNKSKRIKSSKSNQNGNFNKKIKSE</sequence>
<name>A0A6G0Q703_9STRA</name>
<evidence type="ECO:0000313" key="2">
    <source>
        <dbReference type="EMBL" id="KAE9273128.1"/>
    </source>
</evidence>
<protein>
    <submittedName>
        <fullName evidence="2">Uncharacterized protein</fullName>
    </submittedName>
</protein>
<gene>
    <name evidence="2" type="ORF">PF008_g29922</name>
</gene>
<organism evidence="2 3">
    <name type="scientific">Phytophthora fragariae</name>
    <dbReference type="NCBI Taxonomy" id="53985"/>
    <lineage>
        <taxon>Eukaryota</taxon>
        <taxon>Sar</taxon>
        <taxon>Stramenopiles</taxon>
        <taxon>Oomycota</taxon>
        <taxon>Peronosporomycetes</taxon>
        <taxon>Peronosporales</taxon>
        <taxon>Peronosporaceae</taxon>
        <taxon>Phytophthora</taxon>
    </lineage>
</organism>
<feature type="region of interest" description="Disordered" evidence="1">
    <location>
        <begin position="1"/>
        <end position="31"/>
    </location>
</feature>
<dbReference type="Proteomes" id="UP000486351">
    <property type="component" value="Unassembled WGS sequence"/>
</dbReference>
<evidence type="ECO:0000256" key="1">
    <source>
        <dbReference type="SAM" id="MobiDB-lite"/>
    </source>
</evidence>
<reference evidence="2 3" key="1">
    <citation type="submission" date="2018-09" db="EMBL/GenBank/DDBJ databases">
        <title>Genomic investigation of the strawberry pathogen Phytophthora fragariae indicates pathogenicity is determined by transcriptional variation in three key races.</title>
        <authorList>
            <person name="Adams T.M."/>
            <person name="Armitage A.D."/>
            <person name="Sobczyk M.K."/>
            <person name="Bates H.J."/>
            <person name="Dunwell J.M."/>
            <person name="Nellist C.F."/>
            <person name="Harrison R.J."/>
        </authorList>
    </citation>
    <scope>NUCLEOTIDE SEQUENCE [LARGE SCALE GENOMIC DNA]</scope>
    <source>
        <strain evidence="2 3">NOV-77</strain>
    </source>
</reference>
<feature type="compositionally biased region" description="Basic residues" evidence="1">
    <location>
        <begin position="1"/>
        <end position="15"/>
    </location>
</feature>
<accession>A0A6G0Q703</accession>